<dbReference type="InterPro" id="IPR029069">
    <property type="entry name" value="HotDog_dom_sf"/>
</dbReference>
<feature type="region of interest" description="Disordered" evidence="3">
    <location>
        <begin position="1"/>
        <end position="21"/>
    </location>
</feature>
<dbReference type="Proteomes" id="UP000234331">
    <property type="component" value="Unassembled WGS sequence"/>
</dbReference>
<dbReference type="InterPro" id="IPR049449">
    <property type="entry name" value="TesB_ACOT8-like_N"/>
</dbReference>
<evidence type="ECO:0000313" key="7">
    <source>
        <dbReference type="Proteomes" id="UP000234331"/>
    </source>
</evidence>
<sequence>MPGRALTKAGGLSSARTGSPDSAHAREFADLLGVAPVDTDLFEALTPARPGLPRLFGGDVAARALAAAQHTLPAFRPVHALHGFFLLEGQPGERMLLRVERVRDGRSFATRQVSVTQNGRTIFTLTASFHREEAGADLAVAFPAGIVPPELAEHHPTDVDDFPAREPLDVIELLPFPGTEVGVGMQRRVWMRSRAPLPDDPAVHTRALTYASDFNTGHAVARAAGIEPADAIVASLSHSLWLHRPFRFDDWILMEMSCDAAAGARGLVSGTAHTRDGAHIATYTQEVLLRIRRPDH</sequence>
<evidence type="ECO:0000313" key="6">
    <source>
        <dbReference type="EMBL" id="SNQ45789.1"/>
    </source>
</evidence>
<dbReference type="InterPro" id="IPR042171">
    <property type="entry name" value="Acyl-CoA_hotdog"/>
</dbReference>
<dbReference type="GO" id="GO:0009062">
    <property type="term" value="P:fatty acid catabolic process"/>
    <property type="evidence" value="ECO:0007669"/>
    <property type="project" value="TreeGrafter"/>
</dbReference>
<dbReference type="Pfam" id="PF13622">
    <property type="entry name" value="4HBT_3"/>
    <property type="match status" value="1"/>
</dbReference>
<evidence type="ECO:0000259" key="5">
    <source>
        <dbReference type="Pfam" id="PF13622"/>
    </source>
</evidence>
<dbReference type="CDD" id="cd03444">
    <property type="entry name" value="Thioesterase_II_repeat1"/>
    <property type="match status" value="1"/>
</dbReference>
<dbReference type="GO" id="GO:0047617">
    <property type="term" value="F:fatty acyl-CoA hydrolase activity"/>
    <property type="evidence" value="ECO:0007669"/>
    <property type="project" value="InterPro"/>
</dbReference>
<feature type="domain" description="Acyl-CoA thioesterase 2 C-terminal" evidence="4">
    <location>
        <begin position="175"/>
        <end position="286"/>
    </location>
</feature>
<dbReference type="AlphaFoldDB" id="A0A2I2KJD6"/>
<reference evidence="6 7" key="1">
    <citation type="submission" date="2017-06" db="EMBL/GenBank/DDBJ databases">
        <authorList>
            <person name="Kim H.J."/>
            <person name="Triplett B.A."/>
        </authorList>
    </citation>
    <scope>NUCLEOTIDE SEQUENCE [LARGE SCALE GENOMIC DNA]</scope>
    <source>
        <strain evidence="6">FRACA_ARgP5</strain>
    </source>
</reference>
<dbReference type="GO" id="GO:0006637">
    <property type="term" value="P:acyl-CoA metabolic process"/>
    <property type="evidence" value="ECO:0007669"/>
    <property type="project" value="InterPro"/>
</dbReference>
<evidence type="ECO:0000259" key="4">
    <source>
        <dbReference type="Pfam" id="PF02551"/>
    </source>
</evidence>
<dbReference type="Pfam" id="PF02551">
    <property type="entry name" value="Acyl_CoA_thio"/>
    <property type="match status" value="1"/>
</dbReference>
<evidence type="ECO:0000256" key="1">
    <source>
        <dbReference type="ARBA" id="ARBA00006538"/>
    </source>
</evidence>
<dbReference type="PANTHER" id="PTHR11066:SF34">
    <property type="entry name" value="ACYL-COENZYME A THIOESTERASE 8"/>
    <property type="match status" value="1"/>
</dbReference>
<protein>
    <submittedName>
        <fullName evidence="6">Acyl-CoA thioesterase</fullName>
    </submittedName>
</protein>
<feature type="domain" description="Acyl-CoA thioesterase-like N-terminal HotDog" evidence="5">
    <location>
        <begin position="54"/>
        <end position="130"/>
    </location>
</feature>
<dbReference type="SUPFAM" id="SSF54637">
    <property type="entry name" value="Thioesterase/thiol ester dehydrase-isomerase"/>
    <property type="match status" value="2"/>
</dbReference>
<keyword evidence="7" id="KW-1185">Reference proteome</keyword>
<dbReference type="PANTHER" id="PTHR11066">
    <property type="entry name" value="ACYL-COA THIOESTERASE"/>
    <property type="match status" value="1"/>
</dbReference>
<dbReference type="InterPro" id="IPR025652">
    <property type="entry name" value="TesB_C"/>
</dbReference>
<dbReference type="InterPro" id="IPR003703">
    <property type="entry name" value="Acyl_CoA_thio"/>
</dbReference>
<comment type="similarity">
    <text evidence="1">Belongs to the C/M/P thioester hydrolase family.</text>
</comment>
<name>A0A2I2KJD6_9ACTN</name>
<evidence type="ECO:0000256" key="3">
    <source>
        <dbReference type="SAM" id="MobiDB-lite"/>
    </source>
</evidence>
<dbReference type="CDD" id="cd03445">
    <property type="entry name" value="Thioesterase_II_repeat2"/>
    <property type="match status" value="1"/>
</dbReference>
<dbReference type="EMBL" id="FZMO01000016">
    <property type="protein sequence ID" value="SNQ45789.1"/>
    <property type="molecule type" value="Genomic_DNA"/>
</dbReference>
<gene>
    <name evidence="6" type="ORF">FRACA_1120007</name>
</gene>
<keyword evidence="2" id="KW-0378">Hydrolase</keyword>
<proteinExistence type="inferred from homology"/>
<evidence type="ECO:0000256" key="2">
    <source>
        <dbReference type="ARBA" id="ARBA00022801"/>
    </source>
</evidence>
<accession>A0A2I2KJD6</accession>
<dbReference type="Gene3D" id="2.40.160.210">
    <property type="entry name" value="Acyl-CoA thioesterase, double hotdog domain"/>
    <property type="match status" value="1"/>
</dbReference>
<organism evidence="6 7">
    <name type="scientific">Frankia canadensis</name>
    <dbReference type="NCBI Taxonomy" id="1836972"/>
    <lineage>
        <taxon>Bacteria</taxon>
        <taxon>Bacillati</taxon>
        <taxon>Actinomycetota</taxon>
        <taxon>Actinomycetes</taxon>
        <taxon>Frankiales</taxon>
        <taxon>Frankiaceae</taxon>
        <taxon>Frankia</taxon>
    </lineage>
</organism>